<dbReference type="InterPro" id="IPR051200">
    <property type="entry name" value="Host-pathogen_enzymatic-act"/>
</dbReference>
<reference evidence="2" key="1">
    <citation type="journal article" date="2020" name="mSystems">
        <title>Genome- and Community-Level Interaction Insights into Carbon Utilization and Element Cycling Functions of Hydrothermarchaeota in Hydrothermal Sediment.</title>
        <authorList>
            <person name="Zhou Z."/>
            <person name="Liu Y."/>
            <person name="Xu W."/>
            <person name="Pan J."/>
            <person name="Luo Z.H."/>
            <person name="Li M."/>
        </authorList>
    </citation>
    <scope>NUCLEOTIDE SEQUENCE [LARGE SCALE GENOMIC DNA]</scope>
    <source>
        <strain evidence="1">SpSt-265</strain>
        <strain evidence="2">SpSt-465</strain>
    </source>
</reference>
<dbReference type="SUPFAM" id="SSF50969">
    <property type="entry name" value="YVTN repeat-like/Quinoprotein amine dehydrogenase"/>
    <property type="match status" value="2"/>
</dbReference>
<dbReference type="SUPFAM" id="SSF51004">
    <property type="entry name" value="C-terminal (heme d1) domain of cytochrome cd1-nitrite reductase"/>
    <property type="match status" value="1"/>
</dbReference>
<dbReference type="AlphaFoldDB" id="A0A7C3IIJ5"/>
<sequence>MKRVAVFSALLVSILTAQWLERYIYLGDSLNGPYAPDRIFYNPGNNNVFVFGDGPVVLVFDGVSGRKIARIDLPAYPAGFCYHPQANKLYVAGTEVVVIDAAASRIIRTISPGYTTEHICYNPANNRIYAAGGNLLSVIDAASDTLIMHVGLPGPSAAIACAPRVNKVYCVMTNERVAVFDCHQNRVIRTFYTGAGPYTTLYNEQTNRLYIAEGYDEDIAVVDCERDSVLRWLVAGYEPHRLCLNPVSGKFYCADGDGDWFGIYDARADTLIRWLYLGEEVQGGLVWDSVDNLVYVSLTDLDSLVVIDGVTDELVRQVPTPGREPSGLAYNPRQNIIYCAETGSDRVTFYDGRTGAVVGRVSTEAPWPRKLTYISGTDRIFCIVNSDTVFPVDCATGRVGFPIEIPFSITELIEVPDFNRVYVFPQEEGAIAVIECPEDTLSKIISVSGVPLQPVRATEQNRIYFILSEQWTGLHGLNCETDSIDEYVMTDSFPALLGYAAGRLYFAEGADTRRLVAYDVAGRRRVAEISPGCYPRSLYPLPGLNLVAVFSWYRDSLVFIDCSTHTVTGMLYFRYGVYYVIYNPVNRRLYLPAYGDTMYVVDPVLPAVVDTVVGDFAGPCWAVDTIASRIYFGAERGVTIFDCQRNRVVNEIPLPGGTVSCAFSPPNRRMFFSVPAIGGLAVIRDTTMVGVGEQKPVLSDSRSLPTVVCRQLRLPLEFQGASPQFYLADPAGRRVQMLKPGVNELGGIAPGVYFIVSSNRQEPAQIRRLIIVR</sequence>
<dbReference type="InterPro" id="IPR011044">
    <property type="entry name" value="Quino_amine_DH_bsu"/>
</dbReference>
<dbReference type="Gene3D" id="2.130.10.10">
    <property type="entry name" value="YVTN repeat-like/Quinoprotein amine dehydrogenase"/>
    <property type="match status" value="3"/>
</dbReference>
<dbReference type="InterPro" id="IPR011048">
    <property type="entry name" value="Haem_d1_sf"/>
</dbReference>
<evidence type="ECO:0000313" key="2">
    <source>
        <dbReference type="EMBL" id="HFJ53678.1"/>
    </source>
</evidence>
<dbReference type="PANTHER" id="PTHR47197">
    <property type="entry name" value="PROTEIN NIRF"/>
    <property type="match status" value="1"/>
</dbReference>
<dbReference type="EMBL" id="DSTU01000004">
    <property type="protein sequence ID" value="HFJ53678.1"/>
    <property type="molecule type" value="Genomic_DNA"/>
</dbReference>
<comment type="caution">
    <text evidence="2">The sequence shown here is derived from an EMBL/GenBank/DDBJ whole genome shotgun (WGS) entry which is preliminary data.</text>
</comment>
<protein>
    <recommendedName>
        <fullName evidence="3">YncE family protein</fullName>
    </recommendedName>
</protein>
<dbReference type="InterPro" id="IPR015943">
    <property type="entry name" value="WD40/YVTN_repeat-like_dom_sf"/>
</dbReference>
<proteinExistence type="predicted"/>
<gene>
    <name evidence="1" type="ORF">ENP94_07545</name>
    <name evidence="2" type="ORF">ENS16_03190</name>
</gene>
<dbReference type="PANTHER" id="PTHR47197:SF3">
    <property type="entry name" value="DIHYDRO-HEME D1 DEHYDROGENASE"/>
    <property type="match status" value="1"/>
</dbReference>
<dbReference type="EMBL" id="DSLG01000008">
    <property type="protein sequence ID" value="HEA87840.1"/>
    <property type="molecule type" value="Genomic_DNA"/>
</dbReference>
<evidence type="ECO:0008006" key="3">
    <source>
        <dbReference type="Google" id="ProtNLM"/>
    </source>
</evidence>
<organism evidence="2">
    <name type="scientific">candidate division WOR-3 bacterium</name>
    <dbReference type="NCBI Taxonomy" id="2052148"/>
    <lineage>
        <taxon>Bacteria</taxon>
        <taxon>Bacteria division WOR-3</taxon>
    </lineage>
</organism>
<accession>A0A7C3IIJ5</accession>
<name>A0A7C3IIJ5_UNCW3</name>
<evidence type="ECO:0000313" key="1">
    <source>
        <dbReference type="EMBL" id="HEA87840.1"/>
    </source>
</evidence>